<feature type="region of interest" description="Disordered" evidence="1">
    <location>
        <begin position="95"/>
        <end position="177"/>
    </location>
</feature>
<sequence length="452" mass="47095">MAFSSSSSSVSLSPAAAPTRAPDTAGAPRQSKRTLPLGGVRDPSDAAPPVFSRLPVLSVVVVPPAAAAAAAASAASGAALRDADQNGTLDESVRAISDGHRSNRALLLPPRDPGPVRRRLSSPAAAATISLRTCSGSRSVNRSRSPVPPSTRGAAREWPVERDRGTTRSDRDRHRTARRWLPIRSSSAASLLSSSAPPWLTSMSTTWSRCSSASPVLLLPLPTSSPEPAAAGSSSSSGSRLQRQTGHVTWPASHSPMQSVWNAWLQAGSSRSSSSSPNSLRQTAHSSAASLPPTRSAFASAYRMVGNAATTAGSSPRCRWLRCSCRARTSSAAAEITGPPGSAARPHRRMYTEKKPMKRKPAMSATRSTTIGALKPPGDDCGGMSRDGACAAAGAPSSSKSSGSTPWWRGVVMWRWWAGGVSWTKSRARARGCAYKTSESRRGGNGRGGRGV</sequence>
<protein>
    <submittedName>
        <fullName evidence="2">Uncharacterized protein</fullName>
    </submittedName>
</protein>
<feature type="region of interest" description="Disordered" evidence="1">
    <location>
        <begin position="271"/>
        <end position="291"/>
    </location>
</feature>
<dbReference type="EMBL" id="CP144750">
    <property type="protein sequence ID" value="WVZ81949.1"/>
    <property type="molecule type" value="Genomic_DNA"/>
</dbReference>
<feature type="compositionally biased region" description="Low complexity" evidence="1">
    <location>
        <begin position="135"/>
        <end position="145"/>
    </location>
</feature>
<feature type="compositionally biased region" description="Gly residues" evidence="1">
    <location>
        <begin position="443"/>
        <end position="452"/>
    </location>
</feature>
<evidence type="ECO:0000256" key="1">
    <source>
        <dbReference type="SAM" id="MobiDB-lite"/>
    </source>
</evidence>
<dbReference type="Proteomes" id="UP001341281">
    <property type="component" value="Chromosome 06"/>
</dbReference>
<proteinExistence type="predicted"/>
<feature type="region of interest" description="Disordered" evidence="1">
    <location>
        <begin position="331"/>
        <end position="379"/>
    </location>
</feature>
<feature type="compositionally biased region" description="Low complexity" evidence="1">
    <location>
        <begin position="1"/>
        <end position="29"/>
    </location>
</feature>
<feature type="region of interest" description="Disordered" evidence="1">
    <location>
        <begin position="428"/>
        <end position="452"/>
    </location>
</feature>
<reference evidence="2 3" key="1">
    <citation type="submission" date="2024-02" db="EMBL/GenBank/DDBJ databases">
        <title>High-quality chromosome-scale genome assembly of Pensacola bahiagrass (Paspalum notatum Flugge var. saurae).</title>
        <authorList>
            <person name="Vega J.M."/>
            <person name="Podio M."/>
            <person name="Orjuela J."/>
            <person name="Siena L.A."/>
            <person name="Pessino S.C."/>
            <person name="Combes M.C."/>
            <person name="Mariac C."/>
            <person name="Albertini E."/>
            <person name="Pupilli F."/>
            <person name="Ortiz J.P.A."/>
            <person name="Leblanc O."/>
        </authorList>
    </citation>
    <scope>NUCLEOTIDE SEQUENCE [LARGE SCALE GENOMIC DNA]</scope>
    <source>
        <strain evidence="2">R1</strain>
        <tissue evidence="2">Leaf</tissue>
    </source>
</reference>
<keyword evidence="3" id="KW-1185">Reference proteome</keyword>
<gene>
    <name evidence="2" type="ORF">U9M48_029272</name>
</gene>
<feature type="region of interest" description="Disordered" evidence="1">
    <location>
        <begin position="1"/>
        <end position="48"/>
    </location>
</feature>
<dbReference type="AlphaFoldDB" id="A0AAQ3TZ41"/>
<organism evidence="2 3">
    <name type="scientific">Paspalum notatum var. saurae</name>
    <dbReference type="NCBI Taxonomy" id="547442"/>
    <lineage>
        <taxon>Eukaryota</taxon>
        <taxon>Viridiplantae</taxon>
        <taxon>Streptophyta</taxon>
        <taxon>Embryophyta</taxon>
        <taxon>Tracheophyta</taxon>
        <taxon>Spermatophyta</taxon>
        <taxon>Magnoliopsida</taxon>
        <taxon>Liliopsida</taxon>
        <taxon>Poales</taxon>
        <taxon>Poaceae</taxon>
        <taxon>PACMAD clade</taxon>
        <taxon>Panicoideae</taxon>
        <taxon>Andropogonodae</taxon>
        <taxon>Paspaleae</taxon>
        <taxon>Paspalinae</taxon>
        <taxon>Paspalum</taxon>
    </lineage>
</organism>
<feature type="compositionally biased region" description="Low complexity" evidence="1">
    <location>
        <begin position="219"/>
        <end position="239"/>
    </location>
</feature>
<accession>A0AAQ3TZ41</accession>
<feature type="compositionally biased region" description="Basic and acidic residues" evidence="1">
    <location>
        <begin position="154"/>
        <end position="173"/>
    </location>
</feature>
<feature type="region of interest" description="Disordered" evidence="1">
    <location>
        <begin position="219"/>
        <end position="254"/>
    </location>
</feature>
<evidence type="ECO:0000313" key="3">
    <source>
        <dbReference type="Proteomes" id="UP001341281"/>
    </source>
</evidence>
<feature type="compositionally biased region" description="Polar residues" evidence="1">
    <location>
        <begin position="280"/>
        <end position="289"/>
    </location>
</feature>
<evidence type="ECO:0000313" key="2">
    <source>
        <dbReference type="EMBL" id="WVZ81949.1"/>
    </source>
</evidence>
<name>A0AAQ3TZ41_PASNO</name>